<reference evidence="2 3" key="1">
    <citation type="journal article" date="2012" name="Nucleic Acids Res.">
        <title>Sequencing of the smallest Apicomplexan genome from the human pathogen Babesia microti.</title>
        <authorList>
            <person name="Cornillot E."/>
            <person name="Hadj-Kaddour K."/>
            <person name="Dassouli A."/>
            <person name="Noel B."/>
            <person name="Ranwez V."/>
            <person name="Vacherie B."/>
            <person name="Augagneur Y."/>
            <person name="Bres V."/>
            <person name="Duclos A."/>
            <person name="Randazzo S."/>
            <person name="Carcy B."/>
            <person name="Debierre-Grockiego F."/>
            <person name="Delbecq S."/>
            <person name="Moubri-Menage K."/>
            <person name="Shams-Eldin H."/>
            <person name="Usmani-Brown S."/>
            <person name="Bringaud F."/>
            <person name="Wincker P."/>
            <person name="Vivares C.P."/>
            <person name="Schwarz R.T."/>
            <person name="Schetters T.P."/>
            <person name="Krause P.J."/>
            <person name="Gorenflot A."/>
            <person name="Berry V."/>
            <person name="Barbe V."/>
            <person name="Ben Mamoun C."/>
        </authorList>
    </citation>
    <scope>NUCLEOTIDE SEQUENCE [LARGE SCALE GENOMIC DNA]</scope>
    <source>
        <strain evidence="2 3">RI</strain>
    </source>
</reference>
<dbReference type="KEGG" id="bmic:BmR1_04g08897"/>
<dbReference type="GO" id="GO:0015097">
    <property type="term" value="F:mercury ion transmembrane transporter activity"/>
    <property type="evidence" value="ECO:0007669"/>
    <property type="project" value="InterPro"/>
</dbReference>
<feature type="transmembrane region" description="Helical" evidence="1">
    <location>
        <begin position="26"/>
        <end position="48"/>
    </location>
</feature>
<evidence type="ECO:0000313" key="2">
    <source>
        <dbReference type="EMBL" id="SIO73850.1"/>
    </source>
</evidence>
<evidence type="ECO:0000256" key="1">
    <source>
        <dbReference type="SAM" id="Phobius"/>
    </source>
</evidence>
<dbReference type="InterPro" id="IPR004891">
    <property type="entry name" value="Mercury-R_MerC"/>
</dbReference>
<evidence type="ECO:0008006" key="4">
    <source>
        <dbReference type="Google" id="ProtNLM"/>
    </source>
</evidence>
<keyword evidence="1" id="KW-0812">Transmembrane</keyword>
<keyword evidence="1" id="KW-1133">Transmembrane helix</keyword>
<dbReference type="Pfam" id="PF03203">
    <property type="entry name" value="MerC"/>
    <property type="match status" value="1"/>
</dbReference>
<organism evidence="2 3">
    <name type="scientific">Babesia microti (strain RI)</name>
    <dbReference type="NCBI Taxonomy" id="1133968"/>
    <lineage>
        <taxon>Eukaryota</taxon>
        <taxon>Sar</taxon>
        <taxon>Alveolata</taxon>
        <taxon>Apicomplexa</taxon>
        <taxon>Aconoidasida</taxon>
        <taxon>Piroplasmida</taxon>
        <taxon>Babesiidae</taxon>
        <taxon>Babesia</taxon>
    </lineage>
</organism>
<gene>
    <name evidence="2" type="ORF">BmR1_04g08897</name>
</gene>
<proteinExistence type="predicted"/>
<reference evidence="2 3" key="2">
    <citation type="journal article" date="2013" name="PLoS ONE">
        <title>Whole genome mapping and re-organization of the nuclear and mitochondrial genomes of Babesia microti isolates.</title>
        <authorList>
            <person name="Cornillot E."/>
            <person name="Dassouli A."/>
            <person name="Garg A."/>
            <person name="Pachikara N."/>
            <person name="Randazzo S."/>
            <person name="Depoix D."/>
            <person name="Carcy B."/>
            <person name="Delbecq S."/>
            <person name="Frutos R."/>
            <person name="Silva J.C."/>
            <person name="Sutton R."/>
            <person name="Krause P.J."/>
            <person name="Mamoun C.B."/>
        </authorList>
    </citation>
    <scope>NUCLEOTIDE SEQUENCE [LARGE SCALE GENOMIC DNA]</scope>
    <source>
        <strain evidence="2 3">RI</strain>
    </source>
</reference>
<accession>A0A1N6LY90</accession>
<keyword evidence="3" id="KW-1185">Reference proteome</keyword>
<dbReference type="Proteomes" id="UP000002899">
    <property type="component" value="Chromosome IV"/>
</dbReference>
<dbReference type="VEuPathDB" id="PiroplasmaDB:BmR1_04g08897"/>
<keyword evidence="1" id="KW-0472">Membrane</keyword>
<dbReference type="RefSeq" id="XP_021337903.1">
    <property type="nucleotide sequence ID" value="XM_021482732.1"/>
</dbReference>
<reference evidence="2 3" key="3">
    <citation type="journal article" date="2016" name="Sci. Rep.">
        <title>Genome-wide diversity and gene expression profiling of Babesia microti isolates identify polymorphic genes that mediate host-pathogen interactions.</title>
        <authorList>
            <person name="Silva J.C."/>
            <person name="Cornillot E."/>
            <person name="McCracken C."/>
            <person name="Usmani-Brown S."/>
            <person name="Dwivedi A."/>
            <person name="Ifeonu O.O."/>
            <person name="Crabtree J."/>
            <person name="Gotia H.T."/>
            <person name="Virji A.Z."/>
            <person name="Reynes C."/>
            <person name="Colinge J."/>
            <person name="Kumar V."/>
            <person name="Lawres L."/>
            <person name="Pazzi J.E."/>
            <person name="Pablo J.V."/>
            <person name="Hung C."/>
            <person name="Brancato J."/>
            <person name="Kumari P."/>
            <person name="Orvis J."/>
            <person name="Tretina K."/>
            <person name="Chibucos M."/>
            <person name="Ott S."/>
            <person name="Sadzewicz L."/>
            <person name="Sengamalay N."/>
            <person name="Shetty A.C."/>
            <person name="Su Q."/>
            <person name="Tallon L."/>
            <person name="Fraser C.M."/>
            <person name="Frutos R."/>
            <person name="Molina D.M."/>
            <person name="Krause P.J."/>
            <person name="Ben Mamoun C."/>
        </authorList>
    </citation>
    <scope>NUCLEOTIDE SEQUENCE [LARGE SCALE GENOMIC DNA]</scope>
    <source>
        <strain evidence="2 3">RI</strain>
    </source>
</reference>
<protein>
    <recommendedName>
        <fullName evidence="4">MerC domain-containing protein</fullName>
    </recommendedName>
</protein>
<dbReference type="GeneID" id="33043791"/>
<feature type="transmembrane region" description="Helical" evidence="1">
    <location>
        <begin position="60"/>
        <end position="79"/>
    </location>
</feature>
<dbReference type="AlphaFoldDB" id="A0A1N6LY90"/>
<evidence type="ECO:0000313" key="3">
    <source>
        <dbReference type="Proteomes" id="UP000002899"/>
    </source>
</evidence>
<name>A0A1N6LY90_BABMR</name>
<dbReference type="GO" id="GO:0016020">
    <property type="term" value="C:membrane"/>
    <property type="evidence" value="ECO:0007669"/>
    <property type="project" value="InterPro"/>
</dbReference>
<dbReference type="EMBL" id="LN871599">
    <property type="protein sequence ID" value="SIO73850.1"/>
    <property type="molecule type" value="Genomic_DNA"/>
</dbReference>
<sequence length="162" mass="18195">MLKNCILNLIKCKCAQKDKLSSISQFMTFLCLIDCTILPIITIFVSAFSFMKHFDYYTHMISKCCVAPLGAFVAIFNYWNGGSWRKSVMAIIGSSIIYHSHSSHFHNHENDGHNGHSTLLILYSLIGCAMLITGNWKSNKCGSSSIHSHLHDHGCCHNEPQN</sequence>
<dbReference type="OrthoDB" id="45840at2759"/>